<dbReference type="Pfam" id="PF06240">
    <property type="entry name" value="COXG"/>
    <property type="match status" value="1"/>
</dbReference>
<dbReference type="PANTHER" id="PTHR38588:SF1">
    <property type="entry name" value="BLL0334 PROTEIN"/>
    <property type="match status" value="1"/>
</dbReference>
<dbReference type="Proteomes" id="UP001165306">
    <property type="component" value="Unassembled WGS sequence"/>
</dbReference>
<dbReference type="Gene3D" id="3.30.530.20">
    <property type="match status" value="1"/>
</dbReference>
<dbReference type="SUPFAM" id="SSF55961">
    <property type="entry name" value="Bet v1-like"/>
    <property type="match status" value="1"/>
</dbReference>
<sequence>MIISQEFTLNAPRERVWDFFLDVPRSSACMAGVEEVTQVDEKTYRGRIQVKVGPLRAGFSVTVELSEVQPPERLVLQVQGDDRATGSLVHAVVTAALQPQGERTLVSYQMDLSIRGALGRFGGTVIQDVARKMTAQFVECVERSLAAQAGFDGRQDG</sequence>
<dbReference type="EMBL" id="JAMSLR010000009">
    <property type="protein sequence ID" value="MCM8749929.1"/>
    <property type="molecule type" value="Genomic_DNA"/>
</dbReference>
<proteinExistence type="predicted"/>
<evidence type="ECO:0000313" key="2">
    <source>
        <dbReference type="Proteomes" id="UP001165306"/>
    </source>
</evidence>
<name>A0AA41WBF0_9BACT</name>
<dbReference type="InterPro" id="IPR023393">
    <property type="entry name" value="START-like_dom_sf"/>
</dbReference>
<accession>A0AA41WBF0</accession>
<dbReference type="AlphaFoldDB" id="A0AA41WBF0"/>
<reference evidence="1" key="1">
    <citation type="submission" date="2022-06" db="EMBL/GenBank/DDBJ databases">
        <title>CFH 74404 Thermomicrobiaceae sp.</title>
        <authorList>
            <person name="Ming H."/>
            <person name="Li W.-J."/>
            <person name="Zhao Z."/>
        </authorList>
    </citation>
    <scope>NUCLEOTIDE SEQUENCE</scope>
    <source>
        <strain evidence="1">CFH 74404</strain>
    </source>
</reference>
<dbReference type="InterPro" id="IPR010419">
    <property type="entry name" value="CO_DH_gsu"/>
</dbReference>
<organism evidence="1 2">
    <name type="scientific">Thermalbibacter longus</name>
    <dbReference type="NCBI Taxonomy" id="2951981"/>
    <lineage>
        <taxon>Bacteria</taxon>
        <taxon>Pseudomonadati</taxon>
        <taxon>Thermomicrobiota</taxon>
        <taxon>Thermomicrobia</taxon>
        <taxon>Thermomicrobiales</taxon>
        <taxon>Thermomicrobiaceae</taxon>
        <taxon>Thermalbibacter</taxon>
    </lineage>
</organism>
<comment type="caution">
    <text evidence="1">The sequence shown here is derived from an EMBL/GenBank/DDBJ whole genome shotgun (WGS) entry which is preliminary data.</text>
</comment>
<gene>
    <name evidence="1" type="ORF">NET02_12290</name>
</gene>
<dbReference type="PANTHER" id="PTHR38588">
    <property type="entry name" value="BLL0334 PROTEIN"/>
    <property type="match status" value="1"/>
</dbReference>
<keyword evidence="2" id="KW-1185">Reference proteome</keyword>
<protein>
    <submittedName>
        <fullName evidence="1">Carbon monoxide dehydrogenase subunit G</fullName>
    </submittedName>
</protein>
<dbReference type="RefSeq" id="WP_284057715.1">
    <property type="nucleotide sequence ID" value="NZ_JAMSLR010000009.1"/>
</dbReference>
<dbReference type="CDD" id="cd05018">
    <property type="entry name" value="CoxG"/>
    <property type="match status" value="1"/>
</dbReference>
<evidence type="ECO:0000313" key="1">
    <source>
        <dbReference type="EMBL" id="MCM8749929.1"/>
    </source>
</evidence>